<evidence type="ECO:0000256" key="12">
    <source>
        <dbReference type="ARBA" id="ARBA00023172"/>
    </source>
</evidence>
<evidence type="ECO:0000259" key="16">
    <source>
        <dbReference type="PROSITE" id="PS50994"/>
    </source>
</evidence>
<dbReference type="GO" id="GO:0003964">
    <property type="term" value="F:RNA-directed DNA polymerase activity"/>
    <property type="evidence" value="ECO:0007669"/>
    <property type="project" value="UniProtKB-KW"/>
</dbReference>
<dbReference type="GO" id="GO:0015074">
    <property type="term" value="P:DNA integration"/>
    <property type="evidence" value="ECO:0007669"/>
    <property type="project" value="UniProtKB-KW"/>
</dbReference>
<keyword evidence="4" id="KW-0479">Metal-binding</keyword>
<reference evidence="17" key="1">
    <citation type="submission" date="2021-03" db="EMBL/GenBank/DDBJ databases">
        <title>Draft genome sequence of rust myrtle Austropuccinia psidii MF-1, a brazilian biotype.</title>
        <authorList>
            <person name="Quecine M.C."/>
            <person name="Pachon D.M.R."/>
            <person name="Bonatelli M.L."/>
            <person name="Correr F.H."/>
            <person name="Franceschini L.M."/>
            <person name="Leite T.F."/>
            <person name="Margarido G.R.A."/>
            <person name="Almeida C.A."/>
            <person name="Ferrarezi J.A."/>
            <person name="Labate C.A."/>
        </authorList>
    </citation>
    <scope>NUCLEOTIDE SEQUENCE</scope>
    <source>
        <strain evidence="17">MF-1</strain>
    </source>
</reference>
<keyword evidence="11" id="KW-0808">Transferase</keyword>
<dbReference type="InterPro" id="IPR036397">
    <property type="entry name" value="RNaseH_sf"/>
</dbReference>
<evidence type="ECO:0000313" key="18">
    <source>
        <dbReference type="Proteomes" id="UP000765509"/>
    </source>
</evidence>
<gene>
    <name evidence="17" type="ORF">O181_044299</name>
</gene>
<evidence type="ECO:0000256" key="7">
    <source>
        <dbReference type="ARBA" id="ARBA00022842"/>
    </source>
</evidence>
<organism evidence="17 18">
    <name type="scientific">Austropuccinia psidii MF-1</name>
    <dbReference type="NCBI Taxonomy" id="1389203"/>
    <lineage>
        <taxon>Eukaryota</taxon>
        <taxon>Fungi</taxon>
        <taxon>Dikarya</taxon>
        <taxon>Basidiomycota</taxon>
        <taxon>Pucciniomycotina</taxon>
        <taxon>Pucciniomycetes</taxon>
        <taxon>Pucciniales</taxon>
        <taxon>Sphaerophragmiaceae</taxon>
        <taxon>Austropuccinia</taxon>
    </lineage>
</organism>
<dbReference type="InterPro" id="IPR057670">
    <property type="entry name" value="SH3_retrovirus"/>
</dbReference>
<keyword evidence="9" id="KW-0229">DNA integration</keyword>
<evidence type="ECO:0000256" key="9">
    <source>
        <dbReference type="ARBA" id="ARBA00022908"/>
    </source>
</evidence>
<name>A0A9Q3DK06_9BASI</name>
<dbReference type="GO" id="GO:0004519">
    <property type="term" value="F:endonuclease activity"/>
    <property type="evidence" value="ECO:0007669"/>
    <property type="project" value="UniProtKB-KW"/>
</dbReference>
<keyword evidence="12" id="KW-0233">DNA recombination</keyword>
<comment type="caution">
    <text evidence="17">The sequence shown here is derived from an EMBL/GenBank/DDBJ whole genome shotgun (WGS) entry which is preliminary data.</text>
</comment>
<accession>A0A9Q3DK06</accession>
<dbReference type="GO" id="GO:0016787">
    <property type="term" value="F:hydrolase activity"/>
    <property type="evidence" value="ECO:0007669"/>
    <property type="project" value="UniProtKB-KW"/>
</dbReference>
<dbReference type="InterPro" id="IPR039537">
    <property type="entry name" value="Retrotran_Ty1/copia-like"/>
</dbReference>
<dbReference type="Pfam" id="PF07727">
    <property type="entry name" value="RVT_2"/>
    <property type="match status" value="1"/>
</dbReference>
<evidence type="ECO:0000256" key="5">
    <source>
        <dbReference type="ARBA" id="ARBA00022759"/>
    </source>
</evidence>
<evidence type="ECO:0000256" key="8">
    <source>
        <dbReference type="ARBA" id="ARBA00022884"/>
    </source>
</evidence>
<evidence type="ECO:0000256" key="15">
    <source>
        <dbReference type="ARBA" id="ARBA00049244"/>
    </source>
</evidence>
<dbReference type="InterPro" id="IPR012337">
    <property type="entry name" value="RNaseH-like_sf"/>
</dbReference>
<evidence type="ECO:0000256" key="1">
    <source>
        <dbReference type="ARBA" id="ARBA00022578"/>
    </source>
</evidence>
<keyword evidence="5" id="KW-0255">Endonuclease</keyword>
<evidence type="ECO:0000256" key="11">
    <source>
        <dbReference type="ARBA" id="ARBA00022932"/>
    </source>
</evidence>
<dbReference type="GO" id="GO:0005634">
    <property type="term" value="C:nucleus"/>
    <property type="evidence" value="ECO:0007669"/>
    <property type="project" value="UniProtKB-ARBA"/>
</dbReference>
<dbReference type="PANTHER" id="PTHR42648">
    <property type="entry name" value="TRANSPOSASE, PUTATIVE-RELATED"/>
    <property type="match status" value="1"/>
</dbReference>
<dbReference type="GO" id="GO:0032196">
    <property type="term" value="P:transposition"/>
    <property type="evidence" value="ECO:0007669"/>
    <property type="project" value="UniProtKB-KW"/>
</dbReference>
<keyword evidence="3" id="KW-0540">Nuclease</keyword>
<sequence length="1133" mass="129835">MPLRSGKDYKKSSSATSDKTSSVDVYYICDDIMSQQEASVKREMNDDGDDLVTSFIKNPGQFVSDIPSLKPNGSNFTEWAKALNGVLLYIFDVVQFTKNLENFDFVTRGSKAIRYLIRRTIPDELQEMIETELSPRVVFEIIKKNFMKSTRVTQLEISTELFEVYRQQEVEGTPELMNKIFTLFAKMNSSGLILPPEVQGIFLQVLVPPPPGTTRASWYHSITSELERKGTYGPRDLQNNQALHRKTPIPKINGPVPQEHLAQLRRPTAKETFQAEFCIKMGNKQPRSSQQQKRGLECNYCKSQSLPSQGHWVSTCPVVRKLLGLCDPPPPMVENEPAIRAVASSSTASCVDTGSQIHVSGVWDLFTDIRPLGQKLALNLASPSMKIFATHRGTIKLPWTKLELSNVYYCSGVQGTLISLGQLVDEGNVAEFAGKDIIMRTREGKLMFCAKLRNRTWLVESNQCGVMETEIQDRSLSHICALKSNESYVWHCRLGHASDKIVRQFLKMHVPGFDLKSWEPFVCEHCKICKSMRRQLTAKEEITRNSPRDLMVTDVMGPFPIPDLHGNKYLLTLRDHSCTFSFCFPLVSRSLVAKKLEETLKLIKSVFEKPVKFVRSDNAKEYMEKQFCIQLIEMGSQMIYTSPYTPQQNGEAERLNRTLGDSARTMLRASGLMLTRQQHTYIIEYQTNEQETIVHVPSEKRNKLEDRGRIAVLIGYQDDSRGYFFWIPETGQIVNSNYVNFLEEHTQNGGQQEKMKIQNIINQVTLRLGEEETDRICSEQDEMIQKIPARSSYEIPQNINEARKSKDWEKWQVAIKQELEMFDQMGVWTPVMRTNQKVIKTRFVFDVKQSGIGQKGIRFKARLVARGFNQQQGVDCFQTYAPTASMSSLRLLLALGVKNGWRMECFDISGAYLHSPLDEDIYVEAPIEIRPDLEGKVMKLQKAMYGLKQAGRCWWLHFKSILVELGFIVEELEQSIYFFRKAGVVVYIWTHVDDGIIFANNVEIVNELREKLKGKLKIRWETELTRIMGIDIKRCKGSLILSQRHFATEIIKRYEEATGTILLHTLTALPDTKLTTQKEKSVHKTWYQSVIGSLNYLALGTWPDISFAVNYLARYSTCPTEEHWGHYNTCWLM</sequence>
<keyword evidence="2" id="KW-0548">Nucleotidyltransferase</keyword>
<evidence type="ECO:0000256" key="13">
    <source>
        <dbReference type="ARBA" id="ARBA00023268"/>
    </source>
</evidence>
<dbReference type="EMBL" id="AVOT02018014">
    <property type="protein sequence ID" value="MBW0504584.1"/>
    <property type="molecule type" value="Genomic_DNA"/>
</dbReference>
<dbReference type="GO" id="GO:0003723">
    <property type="term" value="F:RNA binding"/>
    <property type="evidence" value="ECO:0007669"/>
    <property type="project" value="UniProtKB-KW"/>
</dbReference>
<proteinExistence type="predicted"/>
<dbReference type="GO" id="GO:0003887">
    <property type="term" value="F:DNA-directed DNA polymerase activity"/>
    <property type="evidence" value="ECO:0007669"/>
    <property type="project" value="UniProtKB-KW"/>
</dbReference>
<dbReference type="InterPro" id="IPR043502">
    <property type="entry name" value="DNA/RNA_pol_sf"/>
</dbReference>
<keyword evidence="7" id="KW-0460">Magnesium</keyword>
<evidence type="ECO:0000256" key="2">
    <source>
        <dbReference type="ARBA" id="ARBA00022695"/>
    </source>
</evidence>
<dbReference type="InterPro" id="IPR001584">
    <property type="entry name" value="Integrase_cat-core"/>
</dbReference>
<comment type="catalytic activity">
    <reaction evidence="14">
        <text>DNA(n) + a 2'-deoxyribonucleoside 5'-triphosphate = DNA(n+1) + diphosphate</text>
        <dbReference type="Rhea" id="RHEA:22508"/>
        <dbReference type="Rhea" id="RHEA-COMP:17339"/>
        <dbReference type="Rhea" id="RHEA-COMP:17340"/>
        <dbReference type="ChEBI" id="CHEBI:33019"/>
        <dbReference type="ChEBI" id="CHEBI:61560"/>
        <dbReference type="ChEBI" id="CHEBI:173112"/>
        <dbReference type="EC" id="2.7.7.49"/>
    </reaction>
</comment>
<dbReference type="SUPFAM" id="SSF56672">
    <property type="entry name" value="DNA/RNA polymerases"/>
    <property type="match status" value="1"/>
</dbReference>
<evidence type="ECO:0000256" key="4">
    <source>
        <dbReference type="ARBA" id="ARBA00022723"/>
    </source>
</evidence>
<keyword evidence="1" id="KW-0815">Transposition</keyword>
<dbReference type="Proteomes" id="UP000765509">
    <property type="component" value="Unassembled WGS sequence"/>
</dbReference>
<dbReference type="GO" id="GO:0006310">
    <property type="term" value="P:DNA recombination"/>
    <property type="evidence" value="ECO:0007669"/>
    <property type="project" value="UniProtKB-KW"/>
</dbReference>
<keyword evidence="6" id="KW-0378">Hydrolase</keyword>
<dbReference type="GO" id="GO:0046872">
    <property type="term" value="F:metal ion binding"/>
    <property type="evidence" value="ECO:0007669"/>
    <property type="project" value="UniProtKB-KW"/>
</dbReference>
<evidence type="ECO:0000256" key="10">
    <source>
        <dbReference type="ARBA" id="ARBA00022918"/>
    </source>
</evidence>
<keyword evidence="11" id="KW-0239">DNA-directed DNA polymerase</keyword>
<evidence type="ECO:0000256" key="14">
    <source>
        <dbReference type="ARBA" id="ARBA00048173"/>
    </source>
</evidence>
<feature type="domain" description="Integrase catalytic" evidence="16">
    <location>
        <begin position="543"/>
        <end position="705"/>
    </location>
</feature>
<evidence type="ECO:0000256" key="6">
    <source>
        <dbReference type="ARBA" id="ARBA00022801"/>
    </source>
</evidence>
<dbReference type="Gene3D" id="3.30.420.10">
    <property type="entry name" value="Ribonuclease H-like superfamily/Ribonuclease H"/>
    <property type="match status" value="1"/>
</dbReference>
<keyword evidence="8" id="KW-0694">RNA-binding</keyword>
<dbReference type="Pfam" id="PF25597">
    <property type="entry name" value="SH3_retrovirus"/>
    <property type="match status" value="1"/>
</dbReference>
<keyword evidence="18" id="KW-1185">Reference proteome</keyword>
<keyword evidence="10" id="KW-0695">RNA-directed DNA polymerase</keyword>
<evidence type="ECO:0000313" key="17">
    <source>
        <dbReference type="EMBL" id="MBW0504584.1"/>
    </source>
</evidence>
<keyword evidence="13" id="KW-0511">Multifunctional enzyme</keyword>
<dbReference type="PROSITE" id="PS50994">
    <property type="entry name" value="INTEGRASE"/>
    <property type="match status" value="1"/>
</dbReference>
<dbReference type="InterPro" id="IPR013103">
    <property type="entry name" value="RVT_2"/>
</dbReference>
<comment type="catalytic activity">
    <reaction evidence="15">
        <text>DNA(n) + a 2'-deoxyribonucleoside 5'-triphosphate = DNA(n+1) + diphosphate</text>
        <dbReference type="Rhea" id="RHEA:22508"/>
        <dbReference type="Rhea" id="RHEA-COMP:17339"/>
        <dbReference type="Rhea" id="RHEA-COMP:17340"/>
        <dbReference type="ChEBI" id="CHEBI:33019"/>
        <dbReference type="ChEBI" id="CHEBI:61560"/>
        <dbReference type="ChEBI" id="CHEBI:173112"/>
        <dbReference type="EC" id="2.7.7.7"/>
    </reaction>
</comment>
<dbReference type="SUPFAM" id="SSF53098">
    <property type="entry name" value="Ribonuclease H-like"/>
    <property type="match status" value="1"/>
</dbReference>
<evidence type="ECO:0000256" key="3">
    <source>
        <dbReference type="ARBA" id="ARBA00022722"/>
    </source>
</evidence>
<dbReference type="InterPro" id="IPR025724">
    <property type="entry name" value="GAG-pre-integrase_dom"/>
</dbReference>
<dbReference type="Pfam" id="PF13976">
    <property type="entry name" value="gag_pre-integrs"/>
    <property type="match status" value="1"/>
</dbReference>
<dbReference type="AlphaFoldDB" id="A0A9Q3DK06"/>
<dbReference type="OrthoDB" id="1751483at2759"/>
<dbReference type="PANTHER" id="PTHR42648:SF11">
    <property type="entry name" value="TRANSPOSON TY4-P GAG-POL POLYPROTEIN"/>
    <property type="match status" value="1"/>
</dbReference>
<protein>
    <recommendedName>
        <fullName evidence="16">Integrase catalytic domain-containing protein</fullName>
    </recommendedName>
</protein>